<dbReference type="EMBL" id="FTNO01000001">
    <property type="protein sequence ID" value="SIQ85345.1"/>
    <property type="molecule type" value="Genomic_DNA"/>
</dbReference>
<proteinExistence type="predicted"/>
<dbReference type="Gene3D" id="1.10.510.40">
    <property type="match status" value="1"/>
</dbReference>
<evidence type="ECO:0000259" key="1">
    <source>
        <dbReference type="Pfam" id="PF04183"/>
    </source>
</evidence>
<dbReference type="InterPro" id="IPR037455">
    <property type="entry name" value="LucA/IucC-like"/>
</dbReference>
<dbReference type="GO" id="GO:0019290">
    <property type="term" value="P:siderophore biosynthetic process"/>
    <property type="evidence" value="ECO:0007669"/>
    <property type="project" value="InterPro"/>
</dbReference>
<keyword evidence="4" id="KW-1185">Reference proteome</keyword>
<dbReference type="GO" id="GO:0016881">
    <property type="term" value="F:acid-amino acid ligase activity"/>
    <property type="evidence" value="ECO:0007669"/>
    <property type="project" value="UniProtKB-ARBA"/>
</dbReference>
<accession>A0A1N6W5V2</accession>
<dbReference type="PANTHER" id="PTHR34384">
    <property type="entry name" value="L-2,3-DIAMINOPROPANOATE--CITRATE LIGASE"/>
    <property type="match status" value="1"/>
</dbReference>
<dbReference type="RefSeq" id="WP_076427819.1">
    <property type="nucleotide sequence ID" value="NZ_FTNO01000001.1"/>
</dbReference>
<dbReference type="InterPro" id="IPR022770">
    <property type="entry name" value="IucA/IucC-like_C"/>
</dbReference>
<dbReference type="Pfam" id="PF04183">
    <property type="entry name" value="IucA_IucC"/>
    <property type="match status" value="1"/>
</dbReference>
<dbReference type="OrthoDB" id="212279at2157"/>
<protein>
    <submittedName>
        <fullName evidence="3">Siderophore synthetase component</fullName>
    </submittedName>
</protein>
<dbReference type="PANTHER" id="PTHR34384:SF5">
    <property type="entry name" value="L-2,3-DIAMINOPROPANOATE--CITRATE LIGASE"/>
    <property type="match status" value="1"/>
</dbReference>
<dbReference type="InterPro" id="IPR007310">
    <property type="entry name" value="Aerobactin_biosyn_IucA/IucC_N"/>
</dbReference>
<evidence type="ECO:0000313" key="3">
    <source>
        <dbReference type="EMBL" id="SIQ85345.1"/>
    </source>
</evidence>
<feature type="domain" description="Aerobactin siderophore biosynthesis IucA/IucC N-terminal" evidence="1">
    <location>
        <begin position="154"/>
        <end position="390"/>
    </location>
</feature>
<sequence>MTAPETARLDSGIESADAAASAESATIHAFLNCYLRETGAYDVVSDDSAAADETIQFELPILGIGVRAPLSYRSPTGRHLFDLPIQFRASEGWRDLDYATLSSLVIKELSLARGGDHVGDELLSRVLSSKARIERFVRARADDCDRLYGTDFEFRDAEQSLIFGHLLHPTPKSREGIAERNAPTYAPELRGEFSLHYFRADPEIVAQDSAGDEPADEWVKAELRNDSEVSESFREEHVESDDVLIPVHPWQANHLLSQSHVESLLADGRLQYLGAHSKPYYPTSSVRTLYSPKSSFMVKGSLAVNITNSERTNKRPELERGVAITELMDTELGSELETRFPNFGVVRDPAYLTVDVGTESAPESGFEVVLRENPFRGEDANGASPVVGLCQDHMFDGDSRLGNVVSEIANREGRTTADVSEDWFRQYLAISLRPVVWLYLNYGIGLEAHQQNSVLTLRDGYPGRFHYRDNQGYYFTESGNQKVDALLPGVAERADTLVSDELADERIRYYVVLNNVLGVINAFGTAGLVDESRLLSILREELESLTEHDHEASSLLSSLLTQRELACKANLLTRFRGMDELTGTLENQSVYTEVPNPIVTELEESK</sequence>
<evidence type="ECO:0000313" key="4">
    <source>
        <dbReference type="Proteomes" id="UP000186914"/>
    </source>
</evidence>
<feature type="domain" description="Aerobactin siderophore biosynthesis IucA/IucC-like C-terminal" evidence="2">
    <location>
        <begin position="421"/>
        <end position="582"/>
    </location>
</feature>
<organism evidence="3 4">
    <name type="scientific">Haladaptatus litoreus</name>
    <dbReference type="NCBI Taxonomy" id="553468"/>
    <lineage>
        <taxon>Archaea</taxon>
        <taxon>Methanobacteriati</taxon>
        <taxon>Methanobacteriota</taxon>
        <taxon>Stenosarchaea group</taxon>
        <taxon>Halobacteria</taxon>
        <taxon>Halobacteriales</taxon>
        <taxon>Haladaptataceae</taxon>
        <taxon>Haladaptatus</taxon>
    </lineage>
</organism>
<reference evidence="4" key="1">
    <citation type="submission" date="2017-01" db="EMBL/GenBank/DDBJ databases">
        <authorList>
            <person name="Varghese N."/>
            <person name="Submissions S."/>
        </authorList>
    </citation>
    <scope>NUCLEOTIDE SEQUENCE [LARGE SCALE GENOMIC DNA]</scope>
    <source>
        <strain evidence="4">CGMCC 1.7737</strain>
    </source>
</reference>
<gene>
    <name evidence="3" type="ORF">SAMN05421858_0608</name>
</gene>
<dbReference type="Pfam" id="PF06276">
    <property type="entry name" value="FhuF"/>
    <property type="match status" value="1"/>
</dbReference>
<evidence type="ECO:0000259" key="2">
    <source>
        <dbReference type="Pfam" id="PF06276"/>
    </source>
</evidence>
<name>A0A1N6W5V2_9EURY</name>
<dbReference type="Proteomes" id="UP000186914">
    <property type="component" value="Unassembled WGS sequence"/>
</dbReference>
<dbReference type="AlphaFoldDB" id="A0A1N6W5V2"/>